<evidence type="ECO:0000313" key="6">
    <source>
        <dbReference type="EMBL" id="MFD0965801.1"/>
    </source>
</evidence>
<sequence length="193" mass="21392">MANIIFLDNFDSFTYNLVDQFRTLGHQVKIYRNDCDLNIVEHTALSLPDCILALSPGPGDPQQAGILLPLIQRLKNKIPMIGICLGHQAIIQAFGGKVVHAGEVMHGKVSAINHDAEGPFKNLNNPMPVARYHSLMGIDLPDELIANADYNNIVMAIRHRSLPICGFQFHPESILTVHGNQLLANTIEWLLSR</sequence>
<dbReference type="PRINTS" id="PR00097">
    <property type="entry name" value="ANTSNTHASEII"/>
</dbReference>
<evidence type="ECO:0000256" key="1">
    <source>
        <dbReference type="ARBA" id="ARBA00012266"/>
    </source>
</evidence>
<dbReference type="Gene3D" id="3.40.50.880">
    <property type="match status" value="1"/>
</dbReference>
<dbReference type="PANTHER" id="PTHR43418:SF2">
    <property type="entry name" value="BIFUNCTIONAL PROTEIN TRPGD"/>
    <property type="match status" value="1"/>
</dbReference>
<keyword evidence="7" id="KW-1185">Reference proteome</keyword>
<evidence type="ECO:0000256" key="2">
    <source>
        <dbReference type="ARBA" id="ARBA00022962"/>
    </source>
</evidence>
<dbReference type="GO" id="GO:0004049">
    <property type="term" value="F:anthranilate synthase activity"/>
    <property type="evidence" value="ECO:0007669"/>
    <property type="project" value="UniProtKB-EC"/>
</dbReference>
<name>A0ABW3I7K5_9PAST</name>
<gene>
    <name evidence="6" type="ORF">ACFQ02_02885</name>
</gene>
<dbReference type="Proteomes" id="UP001596996">
    <property type="component" value="Unassembled WGS sequence"/>
</dbReference>
<dbReference type="RefSeq" id="WP_380819075.1">
    <property type="nucleotide sequence ID" value="NZ_JBHTJN010000008.1"/>
</dbReference>
<dbReference type="PROSITE" id="PS51273">
    <property type="entry name" value="GATASE_TYPE_1"/>
    <property type="match status" value="1"/>
</dbReference>
<comment type="caution">
    <text evidence="6">The sequence shown here is derived from an EMBL/GenBank/DDBJ whole genome shotgun (WGS) entry which is preliminary data.</text>
</comment>
<keyword evidence="2" id="KW-0315">Glutamine amidotransferase</keyword>
<dbReference type="NCBIfam" id="TIGR00566">
    <property type="entry name" value="trpG_papA"/>
    <property type="match status" value="1"/>
</dbReference>
<dbReference type="InterPro" id="IPR050472">
    <property type="entry name" value="Anth_synth/Amidotransfase"/>
</dbReference>
<evidence type="ECO:0000256" key="4">
    <source>
        <dbReference type="ARBA" id="ARBA00047683"/>
    </source>
</evidence>
<evidence type="ECO:0000256" key="3">
    <source>
        <dbReference type="ARBA" id="ARBA00023239"/>
    </source>
</evidence>
<reference evidence="7" key="1">
    <citation type="journal article" date="2019" name="Int. J. Syst. Evol. Microbiol.">
        <title>The Global Catalogue of Microorganisms (GCM) 10K type strain sequencing project: providing services to taxonomists for standard genome sequencing and annotation.</title>
        <authorList>
            <consortium name="The Broad Institute Genomics Platform"/>
            <consortium name="The Broad Institute Genome Sequencing Center for Infectious Disease"/>
            <person name="Wu L."/>
            <person name="Ma J."/>
        </authorList>
    </citation>
    <scope>NUCLEOTIDE SEQUENCE [LARGE SCALE GENOMIC DNA]</scope>
    <source>
        <strain evidence="7">CCUG 61707</strain>
    </source>
</reference>
<dbReference type="CDD" id="cd01743">
    <property type="entry name" value="GATase1_Anthranilate_Synthase"/>
    <property type="match status" value="1"/>
</dbReference>
<protein>
    <recommendedName>
        <fullName evidence="1">anthranilate synthase</fullName>
        <ecNumber evidence="1">4.1.3.27</ecNumber>
    </recommendedName>
</protein>
<proteinExistence type="predicted"/>
<dbReference type="SUPFAM" id="SSF52317">
    <property type="entry name" value="Class I glutamine amidotransferase-like"/>
    <property type="match status" value="1"/>
</dbReference>
<dbReference type="Pfam" id="PF00117">
    <property type="entry name" value="GATase"/>
    <property type="match status" value="1"/>
</dbReference>
<dbReference type="PRINTS" id="PR00099">
    <property type="entry name" value="CPSGATASE"/>
</dbReference>
<dbReference type="EMBL" id="JBHTJN010000008">
    <property type="protein sequence ID" value="MFD0965801.1"/>
    <property type="molecule type" value="Genomic_DNA"/>
</dbReference>
<dbReference type="InterPro" id="IPR017926">
    <property type="entry name" value="GATASE"/>
</dbReference>
<dbReference type="EC" id="4.1.3.27" evidence="1"/>
<dbReference type="PANTHER" id="PTHR43418">
    <property type="entry name" value="MULTIFUNCTIONAL TRYPTOPHAN BIOSYNTHESIS PROTEIN-RELATED"/>
    <property type="match status" value="1"/>
</dbReference>
<dbReference type="InterPro" id="IPR006221">
    <property type="entry name" value="TrpG/PapA_dom"/>
</dbReference>
<comment type="catalytic activity">
    <reaction evidence="4">
        <text>chorismate + L-glutamine = anthranilate + pyruvate + L-glutamate + H(+)</text>
        <dbReference type="Rhea" id="RHEA:21732"/>
        <dbReference type="ChEBI" id="CHEBI:15361"/>
        <dbReference type="ChEBI" id="CHEBI:15378"/>
        <dbReference type="ChEBI" id="CHEBI:16567"/>
        <dbReference type="ChEBI" id="CHEBI:29748"/>
        <dbReference type="ChEBI" id="CHEBI:29985"/>
        <dbReference type="ChEBI" id="CHEBI:58359"/>
        <dbReference type="EC" id="4.1.3.27"/>
    </reaction>
</comment>
<dbReference type="PRINTS" id="PR00096">
    <property type="entry name" value="GATASE"/>
</dbReference>
<evidence type="ECO:0000259" key="5">
    <source>
        <dbReference type="Pfam" id="PF00117"/>
    </source>
</evidence>
<dbReference type="InterPro" id="IPR029062">
    <property type="entry name" value="Class_I_gatase-like"/>
</dbReference>
<evidence type="ECO:0000313" key="7">
    <source>
        <dbReference type="Proteomes" id="UP001596996"/>
    </source>
</evidence>
<organism evidence="6 7">
    <name type="scientific">Seminibacterium arietis</name>
    <dbReference type="NCBI Taxonomy" id="1173502"/>
    <lineage>
        <taxon>Bacteria</taxon>
        <taxon>Pseudomonadati</taxon>
        <taxon>Pseudomonadota</taxon>
        <taxon>Gammaproteobacteria</taxon>
        <taxon>Pasteurellales</taxon>
        <taxon>Pasteurellaceae</taxon>
        <taxon>Seminibacterium</taxon>
    </lineage>
</organism>
<accession>A0ABW3I7K5</accession>
<feature type="domain" description="Glutamine amidotransferase" evidence="5">
    <location>
        <begin position="6"/>
        <end position="186"/>
    </location>
</feature>
<keyword evidence="3 6" id="KW-0456">Lyase</keyword>